<sequence>SQWGIKWTLLVGLTLQLMGLGMLFGWQNSWSKSTAIIYVTIAQMLCGIAKDLTKLGGKTVTKLVTPEEKQGALFKLVSYITGWKNSLKGVGYFIGTHETWAGVNVFMILCAYPWAIIGLDSNLGTAKSKNVTLRDALFSGNHNLNWLSFARLFLFASRDLWFEVPLPFYLRAPACTRICQNVNSGCGGLGLARVTVGAFLAIYIILYGQMQAYTPQLVLNPLKQSPPNKWVEVLWGYLNCVPPFVLALMTLVSPEFQNQEYNQMLSTMIVGIVIFALIFAINSSIHSYLVVRYAEGDKVATSVGFYYMSNAAGRLMGTLVSGALY</sequence>
<dbReference type="OrthoDB" id="196955at2759"/>
<name>L1JKX8_GUITC</name>
<keyword evidence="4" id="KW-1185">Reference proteome</keyword>
<dbReference type="eggNOG" id="ENOG502QSJF">
    <property type="taxonomic scope" value="Eukaryota"/>
</dbReference>
<organism evidence="2">
    <name type="scientific">Guillardia theta (strain CCMP2712)</name>
    <name type="common">Cryptophyte</name>
    <dbReference type="NCBI Taxonomy" id="905079"/>
    <lineage>
        <taxon>Eukaryota</taxon>
        <taxon>Cryptophyceae</taxon>
        <taxon>Pyrenomonadales</taxon>
        <taxon>Geminigeraceae</taxon>
        <taxon>Guillardia</taxon>
    </lineage>
</organism>
<feature type="non-terminal residue" evidence="2">
    <location>
        <position position="1"/>
    </location>
</feature>
<dbReference type="SUPFAM" id="SSF103473">
    <property type="entry name" value="MFS general substrate transporter"/>
    <property type="match status" value="1"/>
</dbReference>
<reference evidence="2 4" key="1">
    <citation type="journal article" date="2012" name="Nature">
        <title>Algal genomes reveal evolutionary mosaicism and the fate of nucleomorphs.</title>
        <authorList>
            <consortium name="DOE Joint Genome Institute"/>
            <person name="Curtis B.A."/>
            <person name="Tanifuji G."/>
            <person name="Burki F."/>
            <person name="Gruber A."/>
            <person name="Irimia M."/>
            <person name="Maruyama S."/>
            <person name="Arias M.C."/>
            <person name="Ball S.G."/>
            <person name="Gile G.H."/>
            <person name="Hirakawa Y."/>
            <person name="Hopkins J.F."/>
            <person name="Kuo A."/>
            <person name="Rensing S.A."/>
            <person name="Schmutz J."/>
            <person name="Symeonidi A."/>
            <person name="Elias M."/>
            <person name="Eveleigh R.J."/>
            <person name="Herman E.K."/>
            <person name="Klute M.J."/>
            <person name="Nakayama T."/>
            <person name="Obornik M."/>
            <person name="Reyes-Prieto A."/>
            <person name="Armbrust E.V."/>
            <person name="Aves S.J."/>
            <person name="Beiko R.G."/>
            <person name="Coutinho P."/>
            <person name="Dacks J.B."/>
            <person name="Durnford D.G."/>
            <person name="Fast N.M."/>
            <person name="Green B.R."/>
            <person name="Grisdale C.J."/>
            <person name="Hempel F."/>
            <person name="Henrissat B."/>
            <person name="Hoppner M.P."/>
            <person name="Ishida K."/>
            <person name="Kim E."/>
            <person name="Koreny L."/>
            <person name="Kroth P.G."/>
            <person name="Liu Y."/>
            <person name="Malik S.B."/>
            <person name="Maier U.G."/>
            <person name="McRose D."/>
            <person name="Mock T."/>
            <person name="Neilson J.A."/>
            <person name="Onodera N.T."/>
            <person name="Poole A.M."/>
            <person name="Pritham E.J."/>
            <person name="Richards T.A."/>
            <person name="Rocap G."/>
            <person name="Roy S.W."/>
            <person name="Sarai C."/>
            <person name="Schaack S."/>
            <person name="Shirato S."/>
            <person name="Slamovits C.H."/>
            <person name="Spencer D.F."/>
            <person name="Suzuki S."/>
            <person name="Worden A.Z."/>
            <person name="Zauner S."/>
            <person name="Barry K."/>
            <person name="Bell C."/>
            <person name="Bharti A.K."/>
            <person name="Crow J.A."/>
            <person name="Grimwood J."/>
            <person name="Kramer R."/>
            <person name="Lindquist E."/>
            <person name="Lucas S."/>
            <person name="Salamov A."/>
            <person name="McFadden G.I."/>
            <person name="Lane C.E."/>
            <person name="Keeling P.J."/>
            <person name="Gray M.W."/>
            <person name="Grigoriev I.V."/>
            <person name="Archibald J.M."/>
        </authorList>
    </citation>
    <scope>NUCLEOTIDE SEQUENCE</scope>
    <source>
        <strain evidence="2 4">CCMP2712</strain>
    </source>
</reference>
<dbReference type="InterPro" id="IPR047769">
    <property type="entry name" value="MFS_ArsJ"/>
</dbReference>
<keyword evidence="1" id="KW-1133">Transmembrane helix</keyword>
<proteinExistence type="predicted"/>
<feature type="transmembrane region" description="Helical" evidence="1">
    <location>
        <begin position="230"/>
        <end position="252"/>
    </location>
</feature>
<feature type="transmembrane region" description="Helical" evidence="1">
    <location>
        <begin position="190"/>
        <end position="210"/>
    </location>
</feature>
<dbReference type="EnsemblProtists" id="EKX49171">
    <property type="protein sequence ID" value="EKX49171"/>
    <property type="gene ID" value="GUITHDRAFT_44341"/>
</dbReference>
<dbReference type="GeneID" id="17305842"/>
<feature type="transmembrane region" description="Helical" evidence="1">
    <location>
        <begin position="305"/>
        <end position="324"/>
    </location>
</feature>
<dbReference type="Proteomes" id="UP000011087">
    <property type="component" value="Unassembled WGS sequence"/>
</dbReference>
<protein>
    <submittedName>
        <fullName evidence="2 3">Uncharacterized protein</fullName>
    </submittedName>
</protein>
<reference evidence="4" key="2">
    <citation type="submission" date="2012-11" db="EMBL/GenBank/DDBJ databases">
        <authorList>
            <person name="Kuo A."/>
            <person name="Curtis B.A."/>
            <person name="Tanifuji G."/>
            <person name="Burki F."/>
            <person name="Gruber A."/>
            <person name="Irimia M."/>
            <person name="Maruyama S."/>
            <person name="Arias M.C."/>
            <person name="Ball S.G."/>
            <person name="Gile G.H."/>
            <person name="Hirakawa Y."/>
            <person name="Hopkins J.F."/>
            <person name="Rensing S.A."/>
            <person name="Schmutz J."/>
            <person name="Symeonidi A."/>
            <person name="Elias M."/>
            <person name="Eveleigh R.J."/>
            <person name="Herman E.K."/>
            <person name="Klute M.J."/>
            <person name="Nakayama T."/>
            <person name="Obornik M."/>
            <person name="Reyes-Prieto A."/>
            <person name="Armbrust E.V."/>
            <person name="Aves S.J."/>
            <person name="Beiko R.G."/>
            <person name="Coutinho P."/>
            <person name="Dacks J.B."/>
            <person name="Durnford D.G."/>
            <person name="Fast N.M."/>
            <person name="Green B.R."/>
            <person name="Grisdale C."/>
            <person name="Hempe F."/>
            <person name="Henrissat B."/>
            <person name="Hoppner M.P."/>
            <person name="Ishida K.-I."/>
            <person name="Kim E."/>
            <person name="Koreny L."/>
            <person name="Kroth P.G."/>
            <person name="Liu Y."/>
            <person name="Malik S.-B."/>
            <person name="Maier U.G."/>
            <person name="McRose D."/>
            <person name="Mock T."/>
            <person name="Neilson J.A."/>
            <person name="Onodera N.T."/>
            <person name="Poole A.M."/>
            <person name="Pritham E.J."/>
            <person name="Richards T.A."/>
            <person name="Rocap G."/>
            <person name="Roy S.W."/>
            <person name="Sarai C."/>
            <person name="Schaack S."/>
            <person name="Shirato S."/>
            <person name="Slamovits C.H."/>
            <person name="Spencer D.F."/>
            <person name="Suzuki S."/>
            <person name="Worden A.Z."/>
            <person name="Zauner S."/>
            <person name="Barry K."/>
            <person name="Bell C."/>
            <person name="Bharti A.K."/>
            <person name="Crow J.A."/>
            <person name="Grimwood J."/>
            <person name="Kramer R."/>
            <person name="Lindquist E."/>
            <person name="Lucas S."/>
            <person name="Salamov A."/>
            <person name="McFadden G.I."/>
            <person name="Lane C.E."/>
            <person name="Keeling P.J."/>
            <person name="Gray M.W."/>
            <person name="Grigoriev I.V."/>
            <person name="Archibald J.M."/>
        </authorList>
    </citation>
    <scope>NUCLEOTIDE SEQUENCE</scope>
    <source>
        <strain evidence="4">CCMP2712</strain>
    </source>
</reference>
<evidence type="ECO:0000256" key="1">
    <source>
        <dbReference type="SAM" id="Phobius"/>
    </source>
</evidence>
<feature type="non-terminal residue" evidence="2">
    <location>
        <position position="325"/>
    </location>
</feature>
<dbReference type="InterPro" id="IPR036259">
    <property type="entry name" value="MFS_trans_sf"/>
</dbReference>
<dbReference type="KEGG" id="gtt:GUITHDRAFT_44341"/>
<dbReference type="EMBL" id="JH992983">
    <property type="protein sequence ID" value="EKX49171.1"/>
    <property type="molecule type" value="Genomic_DNA"/>
</dbReference>
<feature type="transmembrane region" description="Helical" evidence="1">
    <location>
        <begin position="264"/>
        <end position="285"/>
    </location>
</feature>
<evidence type="ECO:0000313" key="2">
    <source>
        <dbReference type="EMBL" id="EKX49171.1"/>
    </source>
</evidence>
<evidence type="ECO:0000313" key="4">
    <source>
        <dbReference type="Proteomes" id="UP000011087"/>
    </source>
</evidence>
<evidence type="ECO:0000313" key="3">
    <source>
        <dbReference type="EnsemblProtists" id="EKX49171"/>
    </source>
</evidence>
<keyword evidence="1" id="KW-0812">Transmembrane</keyword>
<dbReference type="OMA" id="LGFNMAI"/>
<dbReference type="HOGENOM" id="CLU_030532_0_0_1"/>
<feature type="transmembrane region" description="Helical" evidence="1">
    <location>
        <begin position="100"/>
        <end position="119"/>
    </location>
</feature>
<feature type="transmembrane region" description="Helical" evidence="1">
    <location>
        <begin position="7"/>
        <end position="26"/>
    </location>
</feature>
<dbReference type="RefSeq" id="XP_005836151.1">
    <property type="nucleotide sequence ID" value="XM_005836094.1"/>
</dbReference>
<reference evidence="3" key="3">
    <citation type="submission" date="2015-06" db="UniProtKB">
        <authorList>
            <consortium name="EnsemblProtists"/>
        </authorList>
    </citation>
    <scope>IDENTIFICATION</scope>
</reference>
<dbReference type="PANTHER" id="PTHR23547">
    <property type="entry name" value="MAJOR FACILITATOR SUPERFAMILY DOMAIN, GENERAL SUBSTRATE TRANSPORTER"/>
    <property type="match status" value="1"/>
</dbReference>
<gene>
    <name evidence="2" type="ORF">GUITHDRAFT_44341</name>
</gene>
<dbReference type="PANTHER" id="PTHR23547:SF1">
    <property type="entry name" value="MAJOR FACILITATOR SUPERFAMILY MFS_1"/>
    <property type="match status" value="1"/>
</dbReference>
<dbReference type="AlphaFoldDB" id="L1JKX8"/>
<accession>L1JKX8</accession>
<dbReference type="PaxDb" id="55529-EKX49171"/>
<keyword evidence="1" id="KW-0472">Membrane</keyword>